<name>A0A9D4QZL3_DREPO</name>
<sequence>MESISGRSIDKSVDQSSSELLAYPSSSEAYLSSDRDVTTQSDTSPYPTRAYR</sequence>
<organism evidence="2 3">
    <name type="scientific">Dreissena polymorpha</name>
    <name type="common">Zebra mussel</name>
    <name type="synonym">Mytilus polymorpha</name>
    <dbReference type="NCBI Taxonomy" id="45954"/>
    <lineage>
        <taxon>Eukaryota</taxon>
        <taxon>Metazoa</taxon>
        <taxon>Spiralia</taxon>
        <taxon>Lophotrochozoa</taxon>
        <taxon>Mollusca</taxon>
        <taxon>Bivalvia</taxon>
        <taxon>Autobranchia</taxon>
        <taxon>Heteroconchia</taxon>
        <taxon>Euheterodonta</taxon>
        <taxon>Imparidentia</taxon>
        <taxon>Neoheterodontei</taxon>
        <taxon>Myida</taxon>
        <taxon>Dreissenoidea</taxon>
        <taxon>Dreissenidae</taxon>
        <taxon>Dreissena</taxon>
    </lineage>
</organism>
<protein>
    <submittedName>
        <fullName evidence="2">Uncharacterized protein</fullName>
    </submittedName>
</protein>
<reference evidence="2" key="2">
    <citation type="submission" date="2020-11" db="EMBL/GenBank/DDBJ databases">
        <authorList>
            <person name="McCartney M.A."/>
            <person name="Auch B."/>
            <person name="Kono T."/>
            <person name="Mallez S."/>
            <person name="Becker A."/>
            <person name="Gohl D.M."/>
            <person name="Silverstein K.A.T."/>
            <person name="Koren S."/>
            <person name="Bechman K.B."/>
            <person name="Herman A."/>
            <person name="Abrahante J.E."/>
            <person name="Garbe J."/>
        </authorList>
    </citation>
    <scope>NUCLEOTIDE SEQUENCE</scope>
    <source>
        <strain evidence="2">Duluth1</strain>
        <tissue evidence="2">Whole animal</tissue>
    </source>
</reference>
<proteinExistence type="predicted"/>
<dbReference type="EMBL" id="JAIWYP010000003">
    <property type="protein sequence ID" value="KAH3849434.1"/>
    <property type="molecule type" value="Genomic_DNA"/>
</dbReference>
<dbReference type="AlphaFoldDB" id="A0A9D4QZL3"/>
<evidence type="ECO:0000313" key="3">
    <source>
        <dbReference type="Proteomes" id="UP000828390"/>
    </source>
</evidence>
<keyword evidence="3" id="KW-1185">Reference proteome</keyword>
<comment type="caution">
    <text evidence="2">The sequence shown here is derived from an EMBL/GenBank/DDBJ whole genome shotgun (WGS) entry which is preliminary data.</text>
</comment>
<evidence type="ECO:0000256" key="1">
    <source>
        <dbReference type="SAM" id="MobiDB-lite"/>
    </source>
</evidence>
<reference evidence="2" key="1">
    <citation type="journal article" date="2019" name="bioRxiv">
        <title>The Genome of the Zebra Mussel, Dreissena polymorpha: A Resource for Invasive Species Research.</title>
        <authorList>
            <person name="McCartney M.A."/>
            <person name="Auch B."/>
            <person name="Kono T."/>
            <person name="Mallez S."/>
            <person name="Zhang Y."/>
            <person name="Obille A."/>
            <person name="Becker A."/>
            <person name="Abrahante J.E."/>
            <person name="Garbe J."/>
            <person name="Badalamenti J.P."/>
            <person name="Herman A."/>
            <person name="Mangelson H."/>
            <person name="Liachko I."/>
            <person name="Sullivan S."/>
            <person name="Sone E.D."/>
            <person name="Koren S."/>
            <person name="Silverstein K.A.T."/>
            <person name="Beckman K.B."/>
            <person name="Gohl D.M."/>
        </authorList>
    </citation>
    <scope>NUCLEOTIDE SEQUENCE</scope>
    <source>
        <strain evidence="2">Duluth1</strain>
        <tissue evidence="2">Whole animal</tissue>
    </source>
</reference>
<evidence type="ECO:0000313" key="2">
    <source>
        <dbReference type="EMBL" id="KAH3849434.1"/>
    </source>
</evidence>
<dbReference type="Proteomes" id="UP000828390">
    <property type="component" value="Unassembled WGS sequence"/>
</dbReference>
<feature type="region of interest" description="Disordered" evidence="1">
    <location>
        <begin position="1"/>
        <end position="52"/>
    </location>
</feature>
<accession>A0A9D4QZL3</accession>
<feature type="compositionally biased region" description="Low complexity" evidence="1">
    <location>
        <begin position="16"/>
        <end position="29"/>
    </location>
</feature>
<gene>
    <name evidence="2" type="ORF">DPMN_091835</name>
</gene>